<dbReference type="PANTHER" id="PTHR33908:SF3">
    <property type="entry name" value="UNDECAPRENYL PHOSPHATE-ALPHA-4-AMINO-4-DEOXY-L-ARABINOSE ARABINOSYL TRANSFERASE"/>
    <property type="match status" value="1"/>
</dbReference>
<dbReference type="Proteomes" id="UP000177197">
    <property type="component" value="Unassembled WGS sequence"/>
</dbReference>
<protein>
    <recommendedName>
        <fullName evidence="9">Glycosyltransferase RgtA/B/C/D-like domain-containing protein</fullName>
    </recommendedName>
</protein>
<gene>
    <name evidence="10" type="ORF">A3I30_00780</name>
</gene>
<feature type="domain" description="Glycosyltransferase RgtA/B/C/D-like" evidence="9">
    <location>
        <begin position="89"/>
        <end position="250"/>
    </location>
</feature>
<evidence type="ECO:0000256" key="6">
    <source>
        <dbReference type="ARBA" id="ARBA00022989"/>
    </source>
</evidence>
<accession>A0A1F5CCB4</accession>
<evidence type="ECO:0000256" key="3">
    <source>
        <dbReference type="ARBA" id="ARBA00022676"/>
    </source>
</evidence>
<sequence>MDFIKTHKLEIFGLAAILLIASFFYFYQITQKGFFYYDEAFYMLNANTYAKMPRLILDYATGTDSLQNLTTKYLPGVIFFQTTIKPAYILLNTLGISIFGHHDFSAFIVNGLVSLGALIVLYFIAQRVTASPAKSFLVALFFTVSGYQIFYARSGRPTPLAGLFMLLGALFYIKSLNSDGRIIDSKMRWVLLASGFFWSLMFMSHYNTFLILFSVGIFEIFLFIKNKSTKILFWRVIYLLVPFIGALVFIQTLTLLRDYLLVKAGYPRGVESYFSELRSLVTELIGIQAKEKRNYWFYISMIKTLNGWPYLILFLISPLIFFYKKWYLNLPLAFIFFITFSVIALASMGGLTLTRNIASVAGFMSLVVALVFFEILHFFKGGYRTIGFLIFSIILFSQIQINWEVINLKSGFKKAAQFLAAQDLPTEDIYAQAWPIFAFYLDRKVQIIDRNPETIHYVADWGAENPLYSKAVAQGNLLASFDNPMVNFLAVRSEVTLRAPSMLESDKIKIYKVKMR</sequence>
<dbReference type="GO" id="GO:0016763">
    <property type="term" value="F:pentosyltransferase activity"/>
    <property type="evidence" value="ECO:0007669"/>
    <property type="project" value="TreeGrafter"/>
</dbReference>
<dbReference type="GO" id="GO:0010041">
    <property type="term" value="P:response to iron(III) ion"/>
    <property type="evidence" value="ECO:0007669"/>
    <property type="project" value="TreeGrafter"/>
</dbReference>
<keyword evidence="4" id="KW-0808">Transferase</keyword>
<evidence type="ECO:0000256" key="1">
    <source>
        <dbReference type="ARBA" id="ARBA00004651"/>
    </source>
</evidence>
<organism evidence="10 11">
    <name type="scientific">Candidatus Azambacteria bacterium RIFCSPLOWO2_02_FULL_44_14</name>
    <dbReference type="NCBI Taxonomy" id="1797306"/>
    <lineage>
        <taxon>Bacteria</taxon>
        <taxon>Candidatus Azamiibacteriota</taxon>
    </lineage>
</organism>
<dbReference type="PANTHER" id="PTHR33908">
    <property type="entry name" value="MANNOSYLTRANSFERASE YKCB-RELATED"/>
    <property type="match status" value="1"/>
</dbReference>
<feature type="transmembrane region" description="Helical" evidence="8">
    <location>
        <begin position="136"/>
        <end position="152"/>
    </location>
</feature>
<name>A0A1F5CCB4_9BACT</name>
<keyword evidence="5 8" id="KW-0812">Transmembrane</keyword>
<dbReference type="EMBL" id="MEYV01000007">
    <property type="protein sequence ID" value="OGD40487.1"/>
    <property type="molecule type" value="Genomic_DNA"/>
</dbReference>
<dbReference type="Pfam" id="PF13231">
    <property type="entry name" value="PMT_2"/>
    <property type="match status" value="1"/>
</dbReference>
<dbReference type="InterPro" id="IPR038731">
    <property type="entry name" value="RgtA/B/C-like"/>
</dbReference>
<feature type="transmembrane region" description="Helical" evidence="8">
    <location>
        <begin position="104"/>
        <end position="124"/>
    </location>
</feature>
<feature type="transmembrane region" description="Helical" evidence="8">
    <location>
        <begin position="386"/>
        <end position="403"/>
    </location>
</feature>
<evidence type="ECO:0000313" key="10">
    <source>
        <dbReference type="EMBL" id="OGD40487.1"/>
    </source>
</evidence>
<feature type="transmembrane region" description="Helical" evidence="8">
    <location>
        <begin position="330"/>
        <end position="351"/>
    </location>
</feature>
<evidence type="ECO:0000256" key="5">
    <source>
        <dbReference type="ARBA" id="ARBA00022692"/>
    </source>
</evidence>
<dbReference type="InterPro" id="IPR050297">
    <property type="entry name" value="LipidA_mod_glycosyltrf_83"/>
</dbReference>
<comment type="subcellular location">
    <subcellularLocation>
        <location evidence="1">Cell membrane</location>
        <topology evidence="1">Multi-pass membrane protein</topology>
    </subcellularLocation>
</comment>
<evidence type="ECO:0000256" key="4">
    <source>
        <dbReference type="ARBA" id="ARBA00022679"/>
    </source>
</evidence>
<proteinExistence type="predicted"/>
<feature type="transmembrane region" description="Helical" evidence="8">
    <location>
        <begin position="307"/>
        <end position="323"/>
    </location>
</feature>
<dbReference type="AlphaFoldDB" id="A0A1F5CCB4"/>
<dbReference type="GO" id="GO:0005886">
    <property type="term" value="C:plasma membrane"/>
    <property type="evidence" value="ECO:0007669"/>
    <property type="project" value="UniProtKB-SubCell"/>
</dbReference>
<evidence type="ECO:0000313" key="11">
    <source>
        <dbReference type="Proteomes" id="UP000177197"/>
    </source>
</evidence>
<dbReference type="GO" id="GO:0009103">
    <property type="term" value="P:lipopolysaccharide biosynthetic process"/>
    <property type="evidence" value="ECO:0007669"/>
    <property type="project" value="UniProtKB-ARBA"/>
</dbReference>
<keyword evidence="7 8" id="KW-0472">Membrane</keyword>
<reference evidence="10 11" key="1">
    <citation type="journal article" date="2016" name="Nat. Commun.">
        <title>Thousands of microbial genomes shed light on interconnected biogeochemical processes in an aquifer system.</title>
        <authorList>
            <person name="Anantharaman K."/>
            <person name="Brown C.T."/>
            <person name="Hug L.A."/>
            <person name="Sharon I."/>
            <person name="Castelle C.J."/>
            <person name="Probst A.J."/>
            <person name="Thomas B.C."/>
            <person name="Singh A."/>
            <person name="Wilkins M.J."/>
            <person name="Karaoz U."/>
            <person name="Brodie E.L."/>
            <person name="Williams K.H."/>
            <person name="Hubbard S.S."/>
            <person name="Banfield J.F."/>
        </authorList>
    </citation>
    <scope>NUCLEOTIDE SEQUENCE [LARGE SCALE GENOMIC DNA]</scope>
</reference>
<keyword evidence="6 8" id="KW-1133">Transmembrane helix</keyword>
<evidence type="ECO:0000259" key="9">
    <source>
        <dbReference type="Pfam" id="PF13231"/>
    </source>
</evidence>
<evidence type="ECO:0000256" key="7">
    <source>
        <dbReference type="ARBA" id="ARBA00023136"/>
    </source>
</evidence>
<comment type="caution">
    <text evidence="10">The sequence shown here is derived from an EMBL/GenBank/DDBJ whole genome shotgun (WGS) entry which is preliminary data.</text>
</comment>
<feature type="transmembrane region" description="Helical" evidence="8">
    <location>
        <begin position="236"/>
        <end position="256"/>
    </location>
</feature>
<feature type="transmembrane region" description="Helical" evidence="8">
    <location>
        <begin position="158"/>
        <end position="175"/>
    </location>
</feature>
<feature type="transmembrane region" description="Helical" evidence="8">
    <location>
        <begin position="357"/>
        <end position="379"/>
    </location>
</feature>
<keyword evidence="2" id="KW-1003">Cell membrane</keyword>
<evidence type="ECO:0000256" key="2">
    <source>
        <dbReference type="ARBA" id="ARBA00022475"/>
    </source>
</evidence>
<evidence type="ECO:0000256" key="8">
    <source>
        <dbReference type="SAM" id="Phobius"/>
    </source>
</evidence>
<keyword evidence="3" id="KW-0328">Glycosyltransferase</keyword>
<feature type="transmembrane region" description="Helical" evidence="8">
    <location>
        <begin position="12"/>
        <end position="29"/>
    </location>
</feature>